<dbReference type="Proteomes" id="UP000823775">
    <property type="component" value="Unassembled WGS sequence"/>
</dbReference>
<reference evidence="1 2" key="1">
    <citation type="journal article" date="2021" name="BMC Genomics">
        <title>Datura genome reveals duplications of psychoactive alkaloid biosynthetic genes and high mutation rate following tissue culture.</title>
        <authorList>
            <person name="Rajewski A."/>
            <person name="Carter-House D."/>
            <person name="Stajich J."/>
            <person name="Litt A."/>
        </authorList>
    </citation>
    <scope>NUCLEOTIDE SEQUENCE [LARGE SCALE GENOMIC DNA]</scope>
    <source>
        <strain evidence="1">AR-01</strain>
    </source>
</reference>
<evidence type="ECO:0000313" key="1">
    <source>
        <dbReference type="EMBL" id="MCD7469457.1"/>
    </source>
</evidence>
<dbReference type="EMBL" id="JACEIK010001445">
    <property type="protein sequence ID" value="MCD7469457.1"/>
    <property type="molecule type" value="Genomic_DNA"/>
</dbReference>
<name>A0ABS8TG29_DATST</name>
<protein>
    <submittedName>
        <fullName evidence="1">Uncharacterized protein</fullName>
    </submittedName>
</protein>
<evidence type="ECO:0000313" key="2">
    <source>
        <dbReference type="Proteomes" id="UP000823775"/>
    </source>
</evidence>
<accession>A0ABS8TG29</accession>
<organism evidence="1 2">
    <name type="scientific">Datura stramonium</name>
    <name type="common">Jimsonweed</name>
    <name type="synonym">Common thornapple</name>
    <dbReference type="NCBI Taxonomy" id="4076"/>
    <lineage>
        <taxon>Eukaryota</taxon>
        <taxon>Viridiplantae</taxon>
        <taxon>Streptophyta</taxon>
        <taxon>Embryophyta</taxon>
        <taxon>Tracheophyta</taxon>
        <taxon>Spermatophyta</taxon>
        <taxon>Magnoliopsida</taxon>
        <taxon>eudicotyledons</taxon>
        <taxon>Gunneridae</taxon>
        <taxon>Pentapetalae</taxon>
        <taxon>asterids</taxon>
        <taxon>lamiids</taxon>
        <taxon>Solanales</taxon>
        <taxon>Solanaceae</taxon>
        <taxon>Solanoideae</taxon>
        <taxon>Datureae</taxon>
        <taxon>Datura</taxon>
    </lineage>
</organism>
<gene>
    <name evidence="1" type="ORF">HAX54_008508</name>
</gene>
<keyword evidence="2" id="KW-1185">Reference proteome</keyword>
<comment type="caution">
    <text evidence="1">The sequence shown here is derived from an EMBL/GenBank/DDBJ whole genome shotgun (WGS) entry which is preliminary data.</text>
</comment>
<proteinExistence type="predicted"/>
<sequence>MEGVTTHHTSDSGLDIRHLYDGSLNPLRSSPFSLWAMEVSTDRQSEQYVNQEVVADSRTLAILEHPLHDTETVPVTNSVRSVKSQLKVGLDYNY</sequence>